<comment type="caution">
    <text evidence="1">The sequence shown here is derived from an EMBL/GenBank/DDBJ whole genome shotgun (WGS) entry which is preliminary data.</text>
</comment>
<evidence type="ECO:0000313" key="2">
    <source>
        <dbReference type="Proteomes" id="UP000070531"/>
    </source>
</evidence>
<dbReference type="Proteomes" id="UP000070531">
    <property type="component" value="Unassembled WGS sequence"/>
</dbReference>
<dbReference type="AlphaFoldDB" id="A0A134B6W5"/>
<dbReference type="RefSeq" id="WP_019036020.1">
    <property type="nucleotide sequence ID" value="NZ_KQ960553.1"/>
</dbReference>
<dbReference type="EMBL" id="LSDL01000114">
    <property type="protein sequence ID" value="KXB75688.1"/>
    <property type="molecule type" value="Genomic_DNA"/>
</dbReference>
<sequence>MKNNEIESLLLAEMEEVTGGSMGTCVCEKGGAGETVVIIKDGSSNNGGILA</sequence>
<protein>
    <submittedName>
        <fullName evidence="1">Uncharacterized protein</fullName>
    </submittedName>
</protein>
<organism evidence="1">
    <name type="scientific">Prevotella amnii</name>
    <dbReference type="NCBI Taxonomy" id="419005"/>
    <lineage>
        <taxon>Bacteria</taxon>
        <taxon>Pseudomonadati</taxon>
        <taxon>Bacteroidota</taxon>
        <taxon>Bacteroidia</taxon>
        <taxon>Bacteroidales</taxon>
        <taxon>Prevotellaceae</taxon>
        <taxon>Prevotella</taxon>
    </lineage>
</organism>
<proteinExistence type="predicted"/>
<dbReference type="STRING" id="419005.HMPREF1860_01729"/>
<evidence type="ECO:0000313" key="1">
    <source>
        <dbReference type="EMBL" id="KXB75688.1"/>
    </source>
</evidence>
<name>A0A134B6W5_9BACT</name>
<dbReference type="PATRIC" id="fig|419005.5.peg.1721"/>
<gene>
    <name evidence="1" type="ORF">HMPREF1860_01729</name>
</gene>
<accession>A0A134B6W5</accession>
<reference evidence="1 2" key="1">
    <citation type="submission" date="2016-01" db="EMBL/GenBank/DDBJ databases">
        <authorList>
            <person name="Oliw E.H."/>
        </authorList>
    </citation>
    <scope>NUCLEOTIDE SEQUENCE [LARGE SCALE GENOMIC DNA]</scope>
    <source>
        <strain evidence="1 2">DNF00307</strain>
    </source>
</reference>